<dbReference type="KEGG" id="api:100572304"/>
<keyword evidence="3" id="KW-1185">Reference proteome</keyword>
<sequence>MSYSNSSKDTVLQLSVGKSNSSQKKHTNLKRYIIRWLKGLKALTIQKKIIYFLIIMICCFILYPTYHNRVLHNKNKGNEDLDLEEPSEIKHSYDQFQVLKHNDYIDKIRKIKQKFV</sequence>
<evidence type="ECO:0000256" key="1">
    <source>
        <dbReference type="SAM" id="Phobius"/>
    </source>
</evidence>
<reference evidence="3" key="1">
    <citation type="submission" date="2010-06" db="EMBL/GenBank/DDBJ databases">
        <authorList>
            <person name="Jiang H."/>
            <person name="Abraham K."/>
            <person name="Ali S."/>
            <person name="Alsbrooks S.L."/>
            <person name="Anim B.N."/>
            <person name="Anosike U.S."/>
            <person name="Attaway T."/>
            <person name="Bandaranaike D.P."/>
            <person name="Battles P.K."/>
            <person name="Bell S.N."/>
            <person name="Bell A.V."/>
            <person name="Beltran B."/>
            <person name="Bickham C."/>
            <person name="Bustamante Y."/>
            <person name="Caleb T."/>
            <person name="Canada A."/>
            <person name="Cardenas V."/>
            <person name="Carter K."/>
            <person name="Chacko J."/>
            <person name="Chandrabose M.N."/>
            <person name="Chavez D."/>
            <person name="Chavez A."/>
            <person name="Chen L."/>
            <person name="Chu H.-S."/>
            <person name="Claassen K.J."/>
            <person name="Cockrell R."/>
            <person name="Collins M."/>
            <person name="Cooper J.A."/>
            <person name="Cree A."/>
            <person name="Curry S.M."/>
            <person name="Da Y."/>
            <person name="Dao M.D."/>
            <person name="Das B."/>
            <person name="Davila M.-L."/>
            <person name="Davy-Carroll L."/>
            <person name="Denson S."/>
            <person name="Dinh H."/>
            <person name="Ebong V.E."/>
            <person name="Edwards J.R."/>
            <person name="Egan A."/>
            <person name="El-Daye J."/>
            <person name="Escobedo L."/>
            <person name="Fernandez S."/>
            <person name="Fernando P.R."/>
            <person name="Flagg N."/>
            <person name="Forbes L.D."/>
            <person name="Fowler R.G."/>
            <person name="Fu Q."/>
            <person name="Gabisi R.A."/>
            <person name="Ganer J."/>
            <person name="Garbino Pronczuk A."/>
            <person name="Garcia R.M."/>
            <person name="Garner T."/>
            <person name="Garrett T.E."/>
            <person name="Gonzalez D.A."/>
            <person name="Hamid H."/>
            <person name="Hawkins E.S."/>
            <person name="Hirani K."/>
            <person name="Hogues M.E."/>
            <person name="Hollins B."/>
            <person name="Hsiao C.-H."/>
            <person name="Jabil R."/>
            <person name="James M.L."/>
            <person name="Jhangiani S.N."/>
            <person name="Johnson B."/>
            <person name="Johnson Q."/>
            <person name="Joshi V."/>
            <person name="Kalu J.B."/>
            <person name="Kam C."/>
            <person name="Kashfia A."/>
            <person name="Keebler J."/>
            <person name="Kisamo H."/>
            <person name="Kovar C.L."/>
            <person name="Lago L.A."/>
            <person name="Lai C.-Y."/>
            <person name="Laidlaw J."/>
            <person name="Lara F."/>
            <person name="Le T.-K."/>
            <person name="Lee S.L."/>
            <person name="Legall F.H."/>
            <person name="Lemon S.J."/>
            <person name="Lewis L.R."/>
            <person name="Li B."/>
            <person name="Liu Y."/>
            <person name="Liu Y.-S."/>
            <person name="Lopez J."/>
            <person name="Lozado R.J."/>
            <person name="Lu J."/>
            <person name="Madu R.C."/>
            <person name="Maheshwari M."/>
            <person name="Maheshwari R."/>
            <person name="Malloy K."/>
            <person name="Martinez E."/>
            <person name="Mathew T."/>
            <person name="Mercado I.C."/>
            <person name="Mercado C."/>
            <person name="Meyer B."/>
            <person name="Montgomery K."/>
            <person name="Morgan M.B."/>
            <person name="Munidasa M."/>
            <person name="Nazareth L.V."/>
            <person name="Nelson J."/>
            <person name="Ng B.M."/>
            <person name="Nguyen N.B."/>
            <person name="Nguyen P.Q."/>
            <person name="Nguyen T."/>
            <person name="Obregon M."/>
            <person name="Okwuonu G.O."/>
            <person name="Onwere C.G."/>
            <person name="Orozco G."/>
            <person name="Parra A."/>
            <person name="Patel S."/>
            <person name="Patil S."/>
            <person name="Perez A."/>
            <person name="Perez Y."/>
            <person name="Pham C."/>
            <person name="Primus E.L."/>
            <person name="Pu L.-L."/>
            <person name="Puazo M."/>
            <person name="Qin X."/>
            <person name="Quiroz J.B."/>
            <person name="Reese J."/>
            <person name="Richards S."/>
            <person name="Rives C.M."/>
            <person name="Robberts R."/>
            <person name="Ruiz S.J."/>
            <person name="Ruiz M.J."/>
            <person name="Santibanez J."/>
            <person name="Schneider B.W."/>
            <person name="Sisson I."/>
            <person name="Smith M."/>
            <person name="Sodergren E."/>
            <person name="Song X.-Z."/>
            <person name="Song B.B."/>
            <person name="Summersgill H."/>
            <person name="Thelus R."/>
            <person name="Thornton R.D."/>
            <person name="Trejos Z.Y."/>
            <person name="Usmani K."/>
            <person name="Vattathil S."/>
            <person name="Villasana D."/>
            <person name="Walker D.L."/>
            <person name="Wang S."/>
            <person name="Wang K."/>
            <person name="White C.S."/>
            <person name="Williams A.C."/>
            <person name="Williamson J."/>
            <person name="Wilson K."/>
            <person name="Woghiren I.O."/>
            <person name="Woodworth J.R."/>
            <person name="Worley K.C."/>
            <person name="Wright R.A."/>
            <person name="Wu W."/>
            <person name="Young L."/>
            <person name="Zhang L."/>
            <person name="Zhang J."/>
            <person name="Zhu Y."/>
            <person name="Muzny D.M."/>
            <person name="Weinstock G."/>
            <person name="Gibbs R.A."/>
        </authorList>
    </citation>
    <scope>NUCLEOTIDE SEQUENCE [LARGE SCALE GENOMIC DNA]</scope>
    <source>
        <strain evidence="3">LSR1</strain>
    </source>
</reference>
<keyword evidence="1" id="KW-1133">Transmembrane helix</keyword>
<evidence type="ECO:0000313" key="3">
    <source>
        <dbReference type="Proteomes" id="UP000007819"/>
    </source>
</evidence>
<dbReference type="OrthoDB" id="10337000at2759"/>
<accession>A0A8R1W880</accession>
<dbReference type="Proteomes" id="UP000007819">
    <property type="component" value="Chromosome A2"/>
</dbReference>
<keyword evidence="1" id="KW-0812">Transmembrane</keyword>
<evidence type="ECO:0000313" key="2">
    <source>
        <dbReference type="EnsemblMetazoa" id="XP_003244539.1"/>
    </source>
</evidence>
<dbReference type="EnsemblMetazoa" id="XM_003244491.4">
    <property type="protein sequence ID" value="XP_003244539.1"/>
    <property type="gene ID" value="LOC100572304"/>
</dbReference>
<dbReference type="RefSeq" id="XP_003244539.1">
    <property type="nucleotide sequence ID" value="XM_003244491.3"/>
</dbReference>
<keyword evidence="1" id="KW-0472">Membrane</keyword>
<protein>
    <submittedName>
        <fullName evidence="2">Uncharacterized protein</fullName>
    </submittedName>
</protein>
<dbReference type="GeneID" id="100572304"/>
<reference evidence="2" key="2">
    <citation type="submission" date="2022-06" db="UniProtKB">
        <authorList>
            <consortium name="EnsemblMetazoa"/>
        </authorList>
    </citation>
    <scope>IDENTIFICATION</scope>
</reference>
<dbReference type="AlphaFoldDB" id="A0A8R1W880"/>
<proteinExistence type="predicted"/>
<organism evidence="2 3">
    <name type="scientific">Acyrthosiphon pisum</name>
    <name type="common">Pea aphid</name>
    <dbReference type="NCBI Taxonomy" id="7029"/>
    <lineage>
        <taxon>Eukaryota</taxon>
        <taxon>Metazoa</taxon>
        <taxon>Ecdysozoa</taxon>
        <taxon>Arthropoda</taxon>
        <taxon>Hexapoda</taxon>
        <taxon>Insecta</taxon>
        <taxon>Pterygota</taxon>
        <taxon>Neoptera</taxon>
        <taxon>Paraneoptera</taxon>
        <taxon>Hemiptera</taxon>
        <taxon>Sternorrhyncha</taxon>
        <taxon>Aphidomorpha</taxon>
        <taxon>Aphidoidea</taxon>
        <taxon>Aphididae</taxon>
        <taxon>Macrosiphini</taxon>
        <taxon>Acyrthosiphon</taxon>
    </lineage>
</organism>
<feature type="transmembrane region" description="Helical" evidence="1">
    <location>
        <begin position="49"/>
        <end position="66"/>
    </location>
</feature>
<name>A0A8R1W880_ACYPI</name>